<evidence type="ECO:0000256" key="8">
    <source>
        <dbReference type="ARBA" id="ARBA00023065"/>
    </source>
</evidence>
<keyword evidence="4 13" id="KW-0812">Transmembrane</keyword>
<feature type="repeat" description="ANK" evidence="12">
    <location>
        <begin position="48"/>
        <end position="80"/>
    </location>
</feature>
<accession>A0A1X7TFW2</accession>
<evidence type="ECO:0000313" key="15">
    <source>
        <dbReference type="EnsemblMetazoa" id="Aqu2.1.13443_001"/>
    </source>
</evidence>
<evidence type="ECO:0000256" key="2">
    <source>
        <dbReference type="ARBA" id="ARBA00022448"/>
    </source>
</evidence>
<evidence type="ECO:0000256" key="3">
    <source>
        <dbReference type="ARBA" id="ARBA00022606"/>
    </source>
</evidence>
<evidence type="ECO:0000256" key="12">
    <source>
        <dbReference type="PROSITE-ProRule" id="PRU00023"/>
    </source>
</evidence>
<dbReference type="GO" id="GO:0005216">
    <property type="term" value="F:monoatomic ion channel activity"/>
    <property type="evidence" value="ECO:0007669"/>
    <property type="project" value="InterPro"/>
</dbReference>
<comment type="subcellular location">
    <subcellularLocation>
        <location evidence="1">Membrane</location>
        <topology evidence="1">Multi-pass membrane protein</topology>
    </subcellularLocation>
</comment>
<feature type="transmembrane region" description="Helical" evidence="13">
    <location>
        <begin position="291"/>
        <end position="311"/>
    </location>
</feature>
<dbReference type="GO" id="GO:1902495">
    <property type="term" value="C:transmembrane transporter complex"/>
    <property type="evidence" value="ECO:0007669"/>
    <property type="project" value="TreeGrafter"/>
</dbReference>
<proteinExistence type="predicted"/>
<evidence type="ECO:0000256" key="4">
    <source>
        <dbReference type="ARBA" id="ARBA00022692"/>
    </source>
</evidence>
<keyword evidence="2" id="KW-0813">Transport</keyword>
<keyword evidence="6 13" id="KW-1133">Transmembrane helix</keyword>
<dbReference type="SUPFAM" id="SSF48403">
    <property type="entry name" value="Ankyrin repeat"/>
    <property type="match status" value="1"/>
</dbReference>
<keyword evidence="9 13" id="KW-0472">Membrane</keyword>
<dbReference type="Pfam" id="PF00520">
    <property type="entry name" value="Ion_trans"/>
    <property type="match status" value="1"/>
</dbReference>
<dbReference type="eggNOG" id="KOG0510">
    <property type="taxonomic scope" value="Eukaryota"/>
</dbReference>
<organism evidence="15">
    <name type="scientific">Amphimedon queenslandica</name>
    <name type="common">Sponge</name>
    <dbReference type="NCBI Taxonomy" id="400682"/>
    <lineage>
        <taxon>Eukaryota</taxon>
        <taxon>Metazoa</taxon>
        <taxon>Porifera</taxon>
        <taxon>Demospongiae</taxon>
        <taxon>Heteroscleromorpha</taxon>
        <taxon>Haplosclerida</taxon>
        <taxon>Niphatidae</taxon>
        <taxon>Amphimedon</taxon>
    </lineage>
</organism>
<evidence type="ECO:0000256" key="6">
    <source>
        <dbReference type="ARBA" id="ARBA00022989"/>
    </source>
</evidence>
<sequence>MLYMAPCFIELLIVNLDQLHKACKNGNSGDVNTLLYTTGVDIDAPDNDGHTPLHHACEVGSERIVKLLIQEKANCCKRDNKMRTPLHIACLRGHHEVANTILSLCNKKDIRKMLNAVDCNGYTPLHTAGNERIVKLLLEKEADVTKCDNKGLNPLEVAVEEGHEDVAMAIVNSEHWQEALRNYTSTTPNKFQWCPCINNKETHTTPMRRIIKNMPDVAKVVFDRCCEIDKSPDYYEFLEDFDLECYCTHPLQWQFGVTALFLSWIILILSTRKLPVIGIYVVMFVRIFNNFMKVVIFALLLILAFAFPFYMTFYDAQDRSQKIRTPFITPWRSIFKTIIMTMGEYDMDSVLQQNNERNSADTRYPVFAFSLLVVFVILMPILFLNLLIGLAVGDTEEIRKSADTHRQILKVKFTLPIEGVLRPVIGARLIKKLDSLKKEATVADVKSQNRPLAKEIKDLRSSVFQEVKDLRSSMDQLVHIVTSMNENKKGED</sequence>
<dbReference type="InterPro" id="IPR005821">
    <property type="entry name" value="Ion_trans_dom"/>
</dbReference>
<evidence type="ECO:0000256" key="5">
    <source>
        <dbReference type="ARBA" id="ARBA00022737"/>
    </source>
</evidence>
<dbReference type="InParanoid" id="A0A1X7TFW2"/>
<keyword evidence="5" id="KW-0677">Repeat</keyword>
<reference evidence="15" key="1">
    <citation type="submission" date="2017-05" db="UniProtKB">
        <authorList>
            <consortium name="EnsemblMetazoa"/>
        </authorList>
    </citation>
    <scope>IDENTIFICATION</scope>
</reference>
<dbReference type="PROSITE" id="PS50297">
    <property type="entry name" value="ANK_REP_REGION"/>
    <property type="match status" value="1"/>
</dbReference>
<dbReference type="OrthoDB" id="5314041at2759"/>
<evidence type="ECO:0000256" key="13">
    <source>
        <dbReference type="SAM" id="Phobius"/>
    </source>
</evidence>
<evidence type="ECO:0000256" key="1">
    <source>
        <dbReference type="ARBA" id="ARBA00004141"/>
    </source>
</evidence>
<keyword evidence="8" id="KW-0406">Ion transport</keyword>
<dbReference type="SMART" id="SM00248">
    <property type="entry name" value="ANK"/>
    <property type="match status" value="4"/>
</dbReference>
<dbReference type="Pfam" id="PF12796">
    <property type="entry name" value="Ank_2"/>
    <property type="match status" value="2"/>
</dbReference>
<name>A0A1X7TFW2_AMPQE</name>
<keyword evidence="3" id="KW-0716">Sensory transduction</keyword>
<dbReference type="PROSITE" id="PS50088">
    <property type="entry name" value="ANK_REPEAT"/>
    <property type="match status" value="1"/>
</dbReference>
<feature type="domain" description="Ion transport" evidence="14">
    <location>
        <begin position="267"/>
        <end position="401"/>
    </location>
</feature>
<evidence type="ECO:0000256" key="11">
    <source>
        <dbReference type="ARBA" id="ARBA00023303"/>
    </source>
</evidence>
<dbReference type="PANTHER" id="PTHR47143:SF1">
    <property type="entry name" value="ION_TRANS DOMAIN-CONTAINING PROTEIN"/>
    <property type="match status" value="1"/>
</dbReference>
<evidence type="ECO:0000256" key="9">
    <source>
        <dbReference type="ARBA" id="ARBA00023136"/>
    </source>
</evidence>
<dbReference type="InterPro" id="IPR036770">
    <property type="entry name" value="Ankyrin_rpt-contain_sf"/>
</dbReference>
<dbReference type="InterPro" id="IPR052076">
    <property type="entry name" value="TRP_cation_channel"/>
</dbReference>
<evidence type="ECO:0000256" key="7">
    <source>
        <dbReference type="ARBA" id="ARBA00023043"/>
    </source>
</evidence>
<evidence type="ECO:0000259" key="14">
    <source>
        <dbReference type="Pfam" id="PF00520"/>
    </source>
</evidence>
<keyword evidence="10" id="KW-0325">Glycoprotein</keyword>
<evidence type="ECO:0000256" key="10">
    <source>
        <dbReference type="ARBA" id="ARBA00023180"/>
    </source>
</evidence>
<keyword evidence="11" id="KW-0407">Ion channel</keyword>
<dbReference type="Gene3D" id="1.25.40.20">
    <property type="entry name" value="Ankyrin repeat-containing domain"/>
    <property type="match status" value="1"/>
</dbReference>
<feature type="transmembrane region" description="Helical" evidence="13">
    <location>
        <begin position="366"/>
        <end position="392"/>
    </location>
</feature>
<protein>
    <recommendedName>
        <fullName evidence="14">Ion transport domain-containing protein</fullName>
    </recommendedName>
</protein>
<dbReference type="InterPro" id="IPR002110">
    <property type="entry name" value="Ankyrin_rpt"/>
</dbReference>
<dbReference type="STRING" id="400682.A0A1X7TFW2"/>
<keyword evidence="7 12" id="KW-0040">ANK repeat</keyword>
<dbReference type="PANTHER" id="PTHR47143">
    <property type="entry name" value="TRANSIENT RECEPTOR POTENTIAL CATION CHANNEL PROTEIN PAINLESS"/>
    <property type="match status" value="1"/>
</dbReference>
<dbReference type="EnsemblMetazoa" id="Aqu2.1.13443_001">
    <property type="protein sequence ID" value="Aqu2.1.13443_001"/>
    <property type="gene ID" value="Aqu2.1.13443"/>
</dbReference>
<dbReference type="AlphaFoldDB" id="A0A1X7TFW2"/>